<feature type="domain" description="Phosphoribosyltransferase" evidence="3">
    <location>
        <begin position="236"/>
        <end position="328"/>
    </location>
</feature>
<evidence type="ECO:0000256" key="2">
    <source>
        <dbReference type="SAM" id="MobiDB-lite"/>
    </source>
</evidence>
<dbReference type="InterPro" id="IPR051910">
    <property type="entry name" value="ComF/GntX_DNA_util-trans"/>
</dbReference>
<dbReference type="AlphaFoldDB" id="A0A538TS36"/>
<evidence type="ECO:0000259" key="3">
    <source>
        <dbReference type="Pfam" id="PF00156"/>
    </source>
</evidence>
<dbReference type="Pfam" id="PF00156">
    <property type="entry name" value="Pribosyltran"/>
    <property type="match status" value="1"/>
</dbReference>
<dbReference type="EMBL" id="VBOY01000057">
    <property type="protein sequence ID" value="TMQ66431.1"/>
    <property type="molecule type" value="Genomic_DNA"/>
</dbReference>
<dbReference type="InterPro" id="IPR000836">
    <property type="entry name" value="PRTase_dom"/>
</dbReference>
<evidence type="ECO:0000313" key="5">
    <source>
        <dbReference type="Proteomes" id="UP000316609"/>
    </source>
</evidence>
<accession>A0A538TS36</accession>
<dbReference type="Proteomes" id="UP000316609">
    <property type="component" value="Unassembled WGS sequence"/>
</dbReference>
<evidence type="ECO:0000313" key="4">
    <source>
        <dbReference type="EMBL" id="TMQ66431.1"/>
    </source>
</evidence>
<organism evidence="4 5">
    <name type="scientific">Eiseniibacteriota bacterium</name>
    <dbReference type="NCBI Taxonomy" id="2212470"/>
    <lineage>
        <taxon>Bacteria</taxon>
        <taxon>Candidatus Eiseniibacteriota</taxon>
    </lineage>
</organism>
<dbReference type="SUPFAM" id="SSF53271">
    <property type="entry name" value="PRTase-like"/>
    <property type="match status" value="1"/>
</dbReference>
<comment type="similarity">
    <text evidence="1">Belongs to the ComF/GntX family.</text>
</comment>
<dbReference type="Gene3D" id="3.40.50.2020">
    <property type="match status" value="1"/>
</dbReference>
<dbReference type="PANTHER" id="PTHR47505">
    <property type="entry name" value="DNA UTILIZATION PROTEIN YHGH"/>
    <property type="match status" value="1"/>
</dbReference>
<dbReference type="PANTHER" id="PTHR47505:SF1">
    <property type="entry name" value="DNA UTILIZATION PROTEIN YHGH"/>
    <property type="match status" value="1"/>
</dbReference>
<protein>
    <submittedName>
        <fullName evidence="4">ComF family protein</fullName>
    </submittedName>
</protein>
<gene>
    <name evidence="4" type="ORF">E6K78_06465</name>
</gene>
<reference evidence="4 5" key="1">
    <citation type="journal article" date="2019" name="Nat. Microbiol.">
        <title>Mediterranean grassland soil C-N compound turnover is dependent on rainfall and depth, and is mediated by genomically divergent microorganisms.</title>
        <authorList>
            <person name="Diamond S."/>
            <person name="Andeer P.F."/>
            <person name="Li Z."/>
            <person name="Crits-Christoph A."/>
            <person name="Burstein D."/>
            <person name="Anantharaman K."/>
            <person name="Lane K.R."/>
            <person name="Thomas B.C."/>
            <person name="Pan C."/>
            <person name="Northen T.R."/>
            <person name="Banfield J.F."/>
        </authorList>
    </citation>
    <scope>NUCLEOTIDE SEQUENCE [LARGE SCALE GENOMIC DNA]</scope>
    <source>
        <strain evidence="4">WS_8</strain>
    </source>
</reference>
<evidence type="ECO:0000256" key="1">
    <source>
        <dbReference type="ARBA" id="ARBA00008007"/>
    </source>
</evidence>
<sequence>MAVPDRAVVARAGEPGDPRHAPSCRRGRATAVQHSTVRAAARPLLRRSPHALGAGRAGGGPRGVRRPRPAGLPGASLARPVVRRSGTARPVGARRRVAAVRVLHALESLRRGVIELAFPQRCAGCAGESPHGPLCPACVGSIPRLSFELCARCLAAEREPIGCAVHRGYGVWAAWVYDERAAVLVHALKYGGRPGLAGVLAVAVVDALPPALRPDLVIDVPLHAARRRERGYNQAAVLADAVATRLQAPRLPGALARTRPTREQARLGPRERRANLAGAIRVTCPEVLAERTVLLVDDVVTSGSTLEACLAALAGCGARAIAAALAWAQ</sequence>
<feature type="region of interest" description="Disordered" evidence="2">
    <location>
        <begin position="1"/>
        <end position="76"/>
    </location>
</feature>
<dbReference type="InterPro" id="IPR029057">
    <property type="entry name" value="PRTase-like"/>
</dbReference>
<name>A0A538TS36_UNCEI</name>
<dbReference type="CDD" id="cd06223">
    <property type="entry name" value="PRTases_typeI"/>
    <property type="match status" value="1"/>
</dbReference>
<proteinExistence type="inferred from homology"/>
<comment type="caution">
    <text evidence="4">The sequence shown here is derived from an EMBL/GenBank/DDBJ whole genome shotgun (WGS) entry which is preliminary data.</text>
</comment>